<reference evidence="2 3" key="1">
    <citation type="journal article" date="2013" name="Curr. Biol.">
        <title>The Genome of the Foraminiferan Reticulomyxa filosa.</title>
        <authorList>
            <person name="Glockner G."/>
            <person name="Hulsmann N."/>
            <person name="Schleicher M."/>
            <person name="Noegel A.A."/>
            <person name="Eichinger L."/>
            <person name="Gallinger C."/>
            <person name="Pawlowski J."/>
            <person name="Sierra R."/>
            <person name="Euteneuer U."/>
            <person name="Pillet L."/>
            <person name="Moustafa A."/>
            <person name="Platzer M."/>
            <person name="Groth M."/>
            <person name="Szafranski K."/>
            <person name="Schliwa M."/>
        </authorList>
    </citation>
    <scope>NUCLEOTIDE SEQUENCE [LARGE SCALE GENOMIC DNA]</scope>
</reference>
<keyword evidence="1" id="KW-0472">Membrane</keyword>
<dbReference type="AlphaFoldDB" id="X6LB15"/>
<keyword evidence="1" id="KW-1133">Transmembrane helix</keyword>
<organism evidence="2 3">
    <name type="scientific">Reticulomyxa filosa</name>
    <dbReference type="NCBI Taxonomy" id="46433"/>
    <lineage>
        <taxon>Eukaryota</taxon>
        <taxon>Sar</taxon>
        <taxon>Rhizaria</taxon>
        <taxon>Retaria</taxon>
        <taxon>Foraminifera</taxon>
        <taxon>Monothalamids</taxon>
        <taxon>Reticulomyxidae</taxon>
        <taxon>Reticulomyxa</taxon>
    </lineage>
</organism>
<accession>X6LB15</accession>
<comment type="caution">
    <text evidence="2">The sequence shown here is derived from an EMBL/GenBank/DDBJ whole genome shotgun (WGS) entry which is preliminary data.</text>
</comment>
<sequence length="135" mass="16479">MFEAESEAAVETKEDHSFYTKKKKNILIMIDKQISNYRECKMNEKRNRVDFECEVLLKVVLLFKQKFKYFPFFFKCGNNIISFINIRLNVFLSVQIFLFSFLSMHFNKYYPIHSFSKKKKRHKTITIKERNDIFF</sequence>
<dbReference type="Proteomes" id="UP000023152">
    <property type="component" value="Unassembled WGS sequence"/>
</dbReference>
<keyword evidence="1" id="KW-0812">Transmembrane</keyword>
<keyword evidence="3" id="KW-1185">Reference proteome</keyword>
<evidence type="ECO:0000256" key="1">
    <source>
        <dbReference type="SAM" id="Phobius"/>
    </source>
</evidence>
<dbReference type="EMBL" id="ASPP01045911">
    <property type="protein sequence ID" value="ETN98733.1"/>
    <property type="molecule type" value="Genomic_DNA"/>
</dbReference>
<name>X6LB15_RETFI</name>
<protein>
    <recommendedName>
        <fullName evidence="4">Transmembrane protein</fullName>
    </recommendedName>
</protein>
<evidence type="ECO:0000313" key="3">
    <source>
        <dbReference type="Proteomes" id="UP000023152"/>
    </source>
</evidence>
<gene>
    <name evidence="2" type="ORF">RFI_38753</name>
</gene>
<feature type="transmembrane region" description="Helical" evidence="1">
    <location>
        <begin position="90"/>
        <end position="110"/>
    </location>
</feature>
<proteinExistence type="predicted"/>
<evidence type="ECO:0008006" key="4">
    <source>
        <dbReference type="Google" id="ProtNLM"/>
    </source>
</evidence>
<evidence type="ECO:0000313" key="2">
    <source>
        <dbReference type="EMBL" id="ETN98733.1"/>
    </source>
</evidence>